<feature type="region of interest" description="Disordered" evidence="1">
    <location>
        <begin position="1"/>
        <end position="21"/>
    </location>
</feature>
<evidence type="ECO:0000313" key="3">
    <source>
        <dbReference type="Proteomes" id="UP000005239"/>
    </source>
</evidence>
<reference evidence="3" key="1">
    <citation type="journal article" date="2008" name="Nat. Genet.">
        <title>The Pristionchus pacificus genome provides a unique perspective on nematode lifestyle and parasitism.</title>
        <authorList>
            <person name="Dieterich C."/>
            <person name="Clifton S.W."/>
            <person name="Schuster L.N."/>
            <person name="Chinwalla A."/>
            <person name="Delehaunty K."/>
            <person name="Dinkelacker I."/>
            <person name="Fulton L."/>
            <person name="Fulton R."/>
            <person name="Godfrey J."/>
            <person name="Minx P."/>
            <person name="Mitreva M."/>
            <person name="Roeseler W."/>
            <person name="Tian H."/>
            <person name="Witte H."/>
            <person name="Yang S.P."/>
            <person name="Wilson R.K."/>
            <person name="Sommer R.J."/>
        </authorList>
    </citation>
    <scope>NUCLEOTIDE SEQUENCE [LARGE SCALE GENOMIC DNA]</scope>
    <source>
        <strain evidence="3">PS312</strain>
    </source>
</reference>
<accession>A0A8R1UCS2</accession>
<gene>
    <name evidence="2" type="primary">WBGene00109882</name>
</gene>
<protein>
    <submittedName>
        <fullName evidence="2">Uncharacterized protein</fullName>
    </submittedName>
</protein>
<name>A0A2A6CUV1_PRIPA</name>
<dbReference type="EnsemblMetazoa" id="PPA20328.1">
    <property type="protein sequence ID" value="PPA20328.1"/>
    <property type="gene ID" value="WBGene00109882"/>
</dbReference>
<evidence type="ECO:0000256" key="1">
    <source>
        <dbReference type="SAM" id="MobiDB-lite"/>
    </source>
</evidence>
<keyword evidence="3" id="KW-1185">Reference proteome</keyword>
<dbReference type="AlphaFoldDB" id="A0A2A6CUV1"/>
<sequence length="80" mass="8551">MVDEEKGATRSKSVVNKQGSDGDTFLGYVSLDRPETPVPLHSLPSRSIVVGGSEDGAGWGHDASGKEGWWNNNSYAISMK</sequence>
<proteinExistence type="predicted"/>
<accession>A0A2A6CUV1</accession>
<organism evidence="2 3">
    <name type="scientific">Pristionchus pacificus</name>
    <name type="common">Parasitic nematode worm</name>
    <dbReference type="NCBI Taxonomy" id="54126"/>
    <lineage>
        <taxon>Eukaryota</taxon>
        <taxon>Metazoa</taxon>
        <taxon>Ecdysozoa</taxon>
        <taxon>Nematoda</taxon>
        <taxon>Chromadorea</taxon>
        <taxon>Rhabditida</taxon>
        <taxon>Rhabditina</taxon>
        <taxon>Diplogasteromorpha</taxon>
        <taxon>Diplogasteroidea</taxon>
        <taxon>Neodiplogasteridae</taxon>
        <taxon>Pristionchus</taxon>
    </lineage>
</organism>
<dbReference type="Proteomes" id="UP000005239">
    <property type="component" value="Unassembled WGS sequence"/>
</dbReference>
<feature type="compositionally biased region" description="Polar residues" evidence="1">
    <location>
        <begin position="10"/>
        <end position="21"/>
    </location>
</feature>
<evidence type="ECO:0000313" key="2">
    <source>
        <dbReference type="EnsemblMetazoa" id="PPA20328.1"/>
    </source>
</evidence>
<reference evidence="2" key="2">
    <citation type="submission" date="2022-06" db="UniProtKB">
        <authorList>
            <consortium name="EnsemblMetazoa"/>
        </authorList>
    </citation>
    <scope>IDENTIFICATION</scope>
    <source>
        <strain evidence="2">PS312</strain>
    </source>
</reference>